<dbReference type="AlphaFoldDB" id="A0A2G6MS04"/>
<protein>
    <submittedName>
        <fullName evidence="1">Uncharacterized protein</fullName>
    </submittedName>
</protein>
<name>A0A2G6MS04_9BACT</name>
<reference evidence="1 2" key="1">
    <citation type="submission" date="2017-10" db="EMBL/GenBank/DDBJ databases">
        <title>Novel microbial diversity and functional potential in the marine mammal oral microbiome.</title>
        <authorList>
            <person name="Dudek N.K."/>
            <person name="Sun C.L."/>
            <person name="Burstein D."/>
            <person name="Kantor R.S."/>
            <person name="Aliaga Goltsman D.S."/>
            <person name="Bik E.M."/>
            <person name="Thomas B.C."/>
            <person name="Banfield J.F."/>
            <person name="Relman D.A."/>
        </authorList>
    </citation>
    <scope>NUCLEOTIDE SEQUENCE [LARGE SCALE GENOMIC DNA]</scope>
    <source>
        <strain evidence="1">DOLJORAL78_47_202</strain>
    </source>
</reference>
<evidence type="ECO:0000313" key="2">
    <source>
        <dbReference type="Proteomes" id="UP000231203"/>
    </source>
</evidence>
<gene>
    <name evidence="1" type="ORF">CSA25_02755</name>
</gene>
<sequence length="30" mass="3495">MSVTKAESQKRSIFWSNHIKQWSESGLSQN</sequence>
<accession>A0A2G6MS04</accession>
<feature type="non-terminal residue" evidence="1">
    <location>
        <position position="30"/>
    </location>
</feature>
<evidence type="ECO:0000313" key="1">
    <source>
        <dbReference type="EMBL" id="PIE62893.1"/>
    </source>
</evidence>
<dbReference type="EMBL" id="PDTI01000025">
    <property type="protein sequence ID" value="PIE62893.1"/>
    <property type="molecule type" value="Genomic_DNA"/>
</dbReference>
<proteinExistence type="predicted"/>
<organism evidence="1 2">
    <name type="scientific">Desulfobacter postgatei</name>
    <dbReference type="NCBI Taxonomy" id="2293"/>
    <lineage>
        <taxon>Bacteria</taxon>
        <taxon>Pseudomonadati</taxon>
        <taxon>Thermodesulfobacteriota</taxon>
        <taxon>Desulfobacteria</taxon>
        <taxon>Desulfobacterales</taxon>
        <taxon>Desulfobacteraceae</taxon>
        <taxon>Desulfobacter</taxon>
    </lineage>
</organism>
<comment type="caution">
    <text evidence="1">The sequence shown here is derived from an EMBL/GenBank/DDBJ whole genome shotgun (WGS) entry which is preliminary data.</text>
</comment>
<dbReference type="Proteomes" id="UP000231203">
    <property type="component" value="Unassembled WGS sequence"/>
</dbReference>